<dbReference type="Proteomes" id="UP000193719">
    <property type="component" value="Unassembled WGS sequence"/>
</dbReference>
<dbReference type="SUPFAM" id="SSF52283">
    <property type="entry name" value="Formate/glycerate dehydrogenase catalytic domain-like"/>
    <property type="match status" value="1"/>
</dbReference>
<sequence>MVSILLRAETKKNEQRAALTPQYAKVLLDNGFDVTIERSEASIFDDSEYEKVGCKLVPAGSWRNAPKETYIIGLKELPENDNSPLIHQHIMFAHCFKQQAGWKDVLGRFKRGNGTLLDLEFLQDKNGRRVAAFGYFAGFSGCAVGALTWALQQVSDKPIQKYPRINPYPNQDALVKDIKTKLQVAIKKAGRVPKVMVMGALGRCGTGACDMAKLLGIPESNIMRWDRNETARGGPFKEILEADIFVNCIYLSKPIPPFLTKEMLDGERNLSVIVDVSCDATNPHNPIPVYNYCTTFDDPCIVLKTKNSKPCDIISIDHLPTLLPREASEQFVHDLLPSLLQLKSREEARVWTDAEKLYIHKVYSMGNASKL</sequence>
<evidence type="ECO:0000259" key="17">
    <source>
        <dbReference type="SMART" id="SM01002"/>
    </source>
</evidence>
<evidence type="ECO:0000259" key="18">
    <source>
        <dbReference type="SMART" id="SM01003"/>
    </source>
</evidence>
<feature type="binding site" evidence="15">
    <location>
        <begin position="202"/>
        <end position="203"/>
    </location>
    <ligand>
        <name>NAD(+)</name>
        <dbReference type="ChEBI" id="CHEBI:57540"/>
    </ligand>
</feature>
<dbReference type="Pfam" id="PF05222">
    <property type="entry name" value="AlaDh_PNT_N"/>
    <property type="match status" value="1"/>
</dbReference>
<feature type="binding site" evidence="15">
    <location>
        <position position="128"/>
    </location>
    <ligand>
        <name>NAD(+)</name>
        <dbReference type="ChEBI" id="CHEBI:57540"/>
    </ligand>
</feature>
<comment type="subunit">
    <text evidence="3">Monomer.</text>
</comment>
<feature type="binding site" evidence="15">
    <location>
        <position position="276"/>
    </location>
    <ligand>
        <name>NAD(+)</name>
        <dbReference type="ChEBI" id="CHEBI:57540"/>
    </ligand>
</feature>
<evidence type="ECO:0000313" key="19">
    <source>
        <dbReference type="EMBL" id="ORX46436.1"/>
    </source>
</evidence>
<feature type="binding site" evidence="15">
    <location>
        <begin position="316"/>
        <end position="319"/>
    </location>
    <ligand>
        <name>NAD(+)</name>
        <dbReference type="ChEBI" id="CHEBI:57540"/>
    </ligand>
</feature>
<feature type="domain" description="Alanine dehydrogenase/pyridine nucleotide transhydrogenase NAD(H)-binding" evidence="17">
    <location>
        <begin position="174"/>
        <end position="315"/>
    </location>
</feature>
<feature type="active site" description="Proton donor" evidence="14">
    <location>
        <position position="94"/>
    </location>
</feature>
<proteinExistence type="inferred from homology"/>
<evidence type="ECO:0000256" key="9">
    <source>
        <dbReference type="ARBA" id="ARBA00023154"/>
    </source>
</evidence>
<keyword evidence="8 13" id="KW-0520">NAD</keyword>
<keyword evidence="9 13" id="KW-0457">Lysine biosynthesis</keyword>
<evidence type="ECO:0000256" key="6">
    <source>
        <dbReference type="ARBA" id="ARBA00022605"/>
    </source>
</evidence>
<dbReference type="FunFam" id="3.40.50.720:FF:000217">
    <property type="entry name" value="Saccharopine dehydrogenase [NAD(+), L-lysine-forming]"/>
    <property type="match status" value="1"/>
</dbReference>
<evidence type="ECO:0000256" key="11">
    <source>
        <dbReference type="ARBA" id="ARBA00033228"/>
    </source>
</evidence>
<protein>
    <recommendedName>
        <fullName evidence="5 13">Saccharopine dehydrogenase [NAD(+), L-lysine-forming]</fullName>
        <shortName evidence="13">SDH</shortName>
        <ecNumber evidence="4 13">1.5.1.7</ecNumber>
    </recommendedName>
    <alternativeName>
        <fullName evidence="11 13">Lysine--2-oxoglutarate reductase</fullName>
    </alternativeName>
</protein>
<accession>A0A1Y1V3J1</accession>
<keyword evidence="7 13" id="KW-0560">Oxidoreductase</keyword>
<evidence type="ECO:0000256" key="10">
    <source>
        <dbReference type="ARBA" id="ARBA00023157"/>
    </source>
</evidence>
<dbReference type="GO" id="GO:0005737">
    <property type="term" value="C:cytoplasm"/>
    <property type="evidence" value="ECO:0007669"/>
    <property type="project" value="TreeGrafter"/>
</dbReference>
<feature type="active site" description="Proton acceptor" evidence="14">
    <location>
        <position position="75"/>
    </location>
</feature>
<dbReference type="AlphaFoldDB" id="A0A1Y1V3J1"/>
<evidence type="ECO:0000256" key="2">
    <source>
        <dbReference type="ARBA" id="ARBA00005689"/>
    </source>
</evidence>
<dbReference type="SUPFAM" id="SSF51735">
    <property type="entry name" value="NAD(P)-binding Rossmann-fold domains"/>
    <property type="match status" value="1"/>
</dbReference>
<gene>
    <name evidence="19" type="ORF">BCR36DRAFT_357081</name>
</gene>
<dbReference type="EC" id="1.5.1.7" evidence="4 13"/>
<evidence type="ECO:0000256" key="15">
    <source>
        <dbReference type="PIRSR" id="PIRSR018250-3"/>
    </source>
</evidence>
<reference evidence="19 20" key="1">
    <citation type="submission" date="2016-08" db="EMBL/GenBank/DDBJ databases">
        <title>Genomes of anaerobic fungi encode conserved fungal cellulosomes for biomass hydrolysis.</title>
        <authorList>
            <consortium name="DOE Joint Genome Institute"/>
            <person name="Haitjema C.H."/>
            <person name="Gilmore S.P."/>
            <person name="Henske J.K."/>
            <person name="Solomon K.V."/>
            <person name="De Groot R."/>
            <person name="Kuo A."/>
            <person name="Mondo S.J."/>
            <person name="Salamov A.A."/>
            <person name="Labutti K."/>
            <person name="Zhao Z."/>
            <person name="Chiniquy J."/>
            <person name="Barry K."/>
            <person name="Brewer H.M."/>
            <person name="Purvine S.O."/>
            <person name="Wright A.T."/>
            <person name="Boxma B."/>
            <person name="Van Alen T."/>
            <person name="Hackstein J.H."/>
            <person name="Baker S.E."/>
            <person name="Grigoriev I.V."/>
            <person name="O'Malley M.A."/>
        </authorList>
    </citation>
    <scope>NUCLEOTIDE SEQUENCE [LARGE SCALE GENOMIC DNA]</scope>
    <source>
        <strain evidence="20">finn</strain>
    </source>
</reference>
<dbReference type="CDD" id="cd12188">
    <property type="entry name" value="SDH"/>
    <property type="match status" value="1"/>
</dbReference>
<evidence type="ECO:0000256" key="8">
    <source>
        <dbReference type="ARBA" id="ARBA00023027"/>
    </source>
</evidence>
<dbReference type="PANTHER" id="PTHR11133:SF23">
    <property type="entry name" value="SACCHAROPINE DEHYDROGENASE [NAD(+), L-LYSINE-FORMING]"/>
    <property type="match status" value="1"/>
</dbReference>
<feature type="binding site" evidence="15">
    <location>
        <position position="226"/>
    </location>
    <ligand>
        <name>NAD(+)</name>
        <dbReference type="ChEBI" id="CHEBI:57540"/>
    </ligand>
</feature>
<feature type="domain" description="Alanine dehydrogenase/pyridine nucleotide transhydrogenase N-terminal" evidence="18">
    <location>
        <begin position="5"/>
        <end position="140"/>
    </location>
</feature>
<dbReference type="InterPro" id="IPR027281">
    <property type="entry name" value="Lys1"/>
</dbReference>
<dbReference type="STRING" id="1754191.A0A1Y1V3J1"/>
<dbReference type="SMART" id="SM01003">
    <property type="entry name" value="AlaDh_PNT_N"/>
    <property type="match status" value="1"/>
</dbReference>
<name>A0A1Y1V3J1_9FUNG</name>
<evidence type="ECO:0000256" key="16">
    <source>
        <dbReference type="PIRSR" id="PIRSR018250-4"/>
    </source>
</evidence>
<dbReference type="EMBL" id="MCFH01000035">
    <property type="protein sequence ID" value="ORX46436.1"/>
    <property type="molecule type" value="Genomic_DNA"/>
</dbReference>
<dbReference type="Gene3D" id="3.40.50.720">
    <property type="entry name" value="NAD(P)-binding Rossmann-like Domain"/>
    <property type="match status" value="2"/>
</dbReference>
<dbReference type="GO" id="GO:0004754">
    <property type="term" value="F:saccharopine dehydrogenase (NAD+, L-lysine-forming) activity"/>
    <property type="evidence" value="ECO:0007669"/>
    <property type="project" value="UniProtKB-EC"/>
</dbReference>
<dbReference type="InterPro" id="IPR007698">
    <property type="entry name" value="AlaDH/PNT_NAD(H)-bd"/>
</dbReference>
<evidence type="ECO:0000256" key="3">
    <source>
        <dbReference type="ARBA" id="ARBA00011245"/>
    </source>
</evidence>
<evidence type="ECO:0000256" key="7">
    <source>
        <dbReference type="ARBA" id="ARBA00023002"/>
    </source>
</evidence>
<dbReference type="OrthoDB" id="265306at2759"/>
<feature type="binding site" evidence="15">
    <location>
        <position position="230"/>
    </location>
    <ligand>
        <name>NAD(+)</name>
        <dbReference type="ChEBI" id="CHEBI:57540"/>
    </ligand>
</feature>
<dbReference type="GO" id="GO:0003729">
    <property type="term" value="F:mRNA binding"/>
    <property type="evidence" value="ECO:0007669"/>
    <property type="project" value="EnsemblFungi"/>
</dbReference>
<dbReference type="Pfam" id="PF01262">
    <property type="entry name" value="AlaDh_PNT_C"/>
    <property type="match status" value="1"/>
</dbReference>
<dbReference type="InterPro" id="IPR007886">
    <property type="entry name" value="AlaDH/PNT_N"/>
</dbReference>
<evidence type="ECO:0000313" key="20">
    <source>
        <dbReference type="Proteomes" id="UP000193719"/>
    </source>
</evidence>
<dbReference type="SMART" id="SM01002">
    <property type="entry name" value="AlaDh_PNT_C"/>
    <property type="match status" value="1"/>
</dbReference>
<evidence type="ECO:0000256" key="14">
    <source>
        <dbReference type="PIRSR" id="PIRSR018250-1"/>
    </source>
</evidence>
<evidence type="ECO:0000256" key="12">
    <source>
        <dbReference type="ARBA" id="ARBA00047860"/>
    </source>
</evidence>
<comment type="caution">
    <text evidence="19">The sequence shown here is derived from an EMBL/GenBank/DDBJ whole genome shotgun (WGS) entry which is preliminary data.</text>
</comment>
<comment type="pathway">
    <text evidence="1 13">Amino-acid biosynthesis; L-lysine biosynthesis via AAA pathway; L-lysine from L-alpha-aminoadipate (fungal route): step 3/3.</text>
</comment>
<dbReference type="PIRSF" id="PIRSF018250">
    <property type="entry name" value="Saccharopine_DH_Lys"/>
    <property type="match status" value="1"/>
</dbReference>
<keyword evidence="20" id="KW-1185">Reference proteome</keyword>
<evidence type="ECO:0000256" key="1">
    <source>
        <dbReference type="ARBA" id="ARBA00004884"/>
    </source>
</evidence>
<dbReference type="InterPro" id="IPR036291">
    <property type="entry name" value="NAD(P)-bd_dom_sf"/>
</dbReference>
<feature type="binding site" evidence="15">
    <location>
        <position position="250"/>
    </location>
    <ligand>
        <name>NAD(+)</name>
        <dbReference type="ChEBI" id="CHEBI:57540"/>
    </ligand>
</feature>
<dbReference type="PANTHER" id="PTHR11133">
    <property type="entry name" value="SACCHAROPINE DEHYDROGENASE"/>
    <property type="match status" value="1"/>
</dbReference>
<evidence type="ECO:0000256" key="4">
    <source>
        <dbReference type="ARBA" id="ARBA00012847"/>
    </source>
</evidence>
<dbReference type="UniPathway" id="UPA00033">
    <property type="reaction ID" value="UER00034"/>
</dbReference>
<dbReference type="GO" id="GO:0016558">
    <property type="term" value="P:protein import into peroxisome matrix"/>
    <property type="evidence" value="ECO:0007669"/>
    <property type="project" value="EnsemblFungi"/>
</dbReference>
<comment type="similarity">
    <text evidence="2 13">Belongs to the AlaDH/PNT family.</text>
</comment>
<dbReference type="GO" id="GO:0019878">
    <property type="term" value="P:lysine biosynthetic process via aminoadipic acid"/>
    <property type="evidence" value="ECO:0007669"/>
    <property type="project" value="UniProtKB-UniPathway"/>
</dbReference>
<keyword evidence="6 13" id="KW-0028">Amino-acid biosynthesis</keyword>
<keyword evidence="10" id="KW-1015">Disulfide bond</keyword>
<evidence type="ECO:0000256" key="5">
    <source>
        <dbReference type="ARBA" id="ARBA00021221"/>
    </source>
</evidence>
<dbReference type="InterPro" id="IPR051168">
    <property type="entry name" value="AASS"/>
</dbReference>
<comment type="catalytic activity">
    <reaction evidence="12 13">
        <text>L-saccharopine + NAD(+) + H2O = L-lysine + 2-oxoglutarate + NADH + H(+)</text>
        <dbReference type="Rhea" id="RHEA:12440"/>
        <dbReference type="ChEBI" id="CHEBI:15377"/>
        <dbReference type="ChEBI" id="CHEBI:15378"/>
        <dbReference type="ChEBI" id="CHEBI:16810"/>
        <dbReference type="ChEBI" id="CHEBI:32551"/>
        <dbReference type="ChEBI" id="CHEBI:57540"/>
        <dbReference type="ChEBI" id="CHEBI:57945"/>
        <dbReference type="ChEBI" id="CHEBI:57951"/>
        <dbReference type="EC" id="1.5.1.7"/>
    </reaction>
</comment>
<reference evidence="19 20" key="2">
    <citation type="submission" date="2016-08" db="EMBL/GenBank/DDBJ databases">
        <title>Pervasive Adenine N6-methylation of Active Genes in Fungi.</title>
        <authorList>
            <consortium name="DOE Joint Genome Institute"/>
            <person name="Mondo S.J."/>
            <person name="Dannebaum R.O."/>
            <person name="Kuo R.C."/>
            <person name="Labutti K."/>
            <person name="Haridas S."/>
            <person name="Kuo A."/>
            <person name="Salamov A."/>
            <person name="Ahrendt S.R."/>
            <person name="Lipzen A."/>
            <person name="Sullivan W."/>
            <person name="Andreopoulos W.B."/>
            <person name="Clum A."/>
            <person name="Lindquist E."/>
            <person name="Daum C."/>
            <person name="Ramamoorthy G.K."/>
            <person name="Gryganskyi A."/>
            <person name="Culley D."/>
            <person name="Magnuson J.K."/>
            <person name="James T.Y."/>
            <person name="O'Malley M.A."/>
            <person name="Stajich J.E."/>
            <person name="Spatafora J.W."/>
            <person name="Visel A."/>
            <person name="Grigoriev I.V."/>
        </authorList>
    </citation>
    <scope>NUCLEOTIDE SEQUENCE [LARGE SCALE GENOMIC DNA]</scope>
    <source>
        <strain evidence="20">finn</strain>
    </source>
</reference>
<evidence type="ECO:0000256" key="13">
    <source>
        <dbReference type="PIRNR" id="PIRNR018250"/>
    </source>
</evidence>
<organism evidence="19 20">
    <name type="scientific">Piromyces finnis</name>
    <dbReference type="NCBI Taxonomy" id="1754191"/>
    <lineage>
        <taxon>Eukaryota</taxon>
        <taxon>Fungi</taxon>
        <taxon>Fungi incertae sedis</taxon>
        <taxon>Chytridiomycota</taxon>
        <taxon>Chytridiomycota incertae sedis</taxon>
        <taxon>Neocallimastigomycetes</taxon>
        <taxon>Neocallimastigales</taxon>
        <taxon>Neocallimastigaceae</taxon>
        <taxon>Piromyces</taxon>
    </lineage>
</organism>
<feature type="disulfide bond" evidence="16">
    <location>
        <begin position="204"/>
        <end position="248"/>
    </location>
</feature>